<feature type="region of interest" description="Disordered" evidence="9">
    <location>
        <begin position="101"/>
        <end position="130"/>
    </location>
</feature>
<dbReference type="SUPFAM" id="SSF50447">
    <property type="entry name" value="Translation proteins"/>
    <property type="match status" value="1"/>
</dbReference>
<dbReference type="GO" id="GO:0001522">
    <property type="term" value="P:pseudouridine synthesis"/>
    <property type="evidence" value="ECO:0007669"/>
    <property type="project" value="InterPro"/>
</dbReference>
<feature type="region of interest" description="Disordered" evidence="9">
    <location>
        <begin position="261"/>
        <end position="333"/>
    </location>
</feature>
<dbReference type="GO" id="GO:0043489">
    <property type="term" value="P:RNA stabilization"/>
    <property type="evidence" value="ECO:0007669"/>
    <property type="project" value="UniProtKB-ARBA"/>
</dbReference>
<reference evidence="10" key="1">
    <citation type="submission" date="2023-11" db="EMBL/GenBank/DDBJ databases">
        <title>Genome assemblies of two species of porcelain crab, Petrolisthes cinctipes and Petrolisthes manimaculis (Anomura: Porcellanidae).</title>
        <authorList>
            <person name="Angst P."/>
        </authorList>
    </citation>
    <scope>NUCLEOTIDE SEQUENCE</scope>
    <source>
        <strain evidence="10">PB745_02</strain>
        <tissue evidence="10">Gill</tissue>
    </source>
</reference>
<evidence type="ECO:0000256" key="7">
    <source>
        <dbReference type="ARBA" id="ARBA00022884"/>
    </source>
</evidence>
<feature type="compositionally biased region" description="Basic residues" evidence="9">
    <location>
        <begin position="497"/>
        <end position="510"/>
    </location>
</feature>
<dbReference type="GO" id="GO:0003723">
    <property type="term" value="F:RNA binding"/>
    <property type="evidence" value="ECO:0007669"/>
    <property type="project" value="UniProtKB-KW"/>
</dbReference>
<feature type="region of interest" description="Disordered" evidence="9">
    <location>
        <begin position="156"/>
        <end position="231"/>
    </location>
</feature>
<dbReference type="EMBL" id="JAWZYT010002770">
    <property type="protein sequence ID" value="KAK4302181.1"/>
    <property type="molecule type" value="Genomic_DNA"/>
</dbReference>
<evidence type="ECO:0000256" key="2">
    <source>
        <dbReference type="ARBA" id="ARBA00009801"/>
    </source>
</evidence>
<dbReference type="Proteomes" id="UP001292094">
    <property type="component" value="Unassembled WGS sequence"/>
</dbReference>
<accession>A0AAE1TYN6</accession>
<keyword evidence="8" id="KW-0539">Nucleus</keyword>
<dbReference type="FunFam" id="2.40.10.230:FF:000002">
    <property type="entry name" value="H/ACA ribonucleoprotein complex non-core subunit NAF1"/>
    <property type="match status" value="1"/>
</dbReference>
<dbReference type="InterPro" id="IPR007504">
    <property type="entry name" value="H/ACA_rnp_Gar1/Naf1"/>
</dbReference>
<evidence type="ECO:0000256" key="9">
    <source>
        <dbReference type="SAM" id="MobiDB-lite"/>
    </source>
</evidence>
<dbReference type="Pfam" id="PF04410">
    <property type="entry name" value="Gar1"/>
    <property type="match status" value="1"/>
</dbReference>
<evidence type="ECO:0000256" key="3">
    <source>
        <dbReference type="ARBA" id="ARBA00021438"/>
    </source>
</evidence>
<comment type="caution">
    <text evidence="10">The sequence shown here is derived from an EMBL/GenBank/DDBJ whole genome shotgun (WGS) entry which is preliminary data.</text>
</comment>
<feature type="compositionally biased region" description="Polar residues" evidence="9">
    <location>
        <begin position="209"/>
        <end position="222"/>
    </location>
</feature>
<feature type="compositionally biased region" description="Low complexity" evidence="9">
    <location>
        <begin position="272"/>
        <end position="286"/>
    </location>
</feature>
<evidence type="ECO:0000313" key="10">
    <source>
        <dbReference type="EMBL" id="KAK4302181.1"/>
    </source>
</evidence>
<dbReference type="AlphaFoldDB" id="A0AAE1TYN6"/>
<dbReference type="GO" id="GO:0000493">
    <property type="term" value="P:box H/ACA snoRNP assembly"/>
    <property type="evidence" value="ECO:0007669"/>
    <property type="project" value="InterPro"/>
</dbReference>
<feature type="compositionally biased region" description="Low complexity" evidence="9">
    <location>
        <begin position="51"/>
        <end position="72"/>
    </location>
</feature>
<evidence type="ECO:0000256" key="6">
    <source>
        <dbReference type="ARBA" id="ARBA00022553"/>
    </source>
</evidence>
<evidence type="ECO:0000313" key="11">
    <source>
        <dbReference type="Proteomes" id="UP001292094"/>
    </source>
</evidence>
<name>A0AAE1TYN6_9EUCA</name>
<feature type="region of interest" description="Disordered" evidence="9">
    <location>
        <begin position="487"/>
        <end position="537"/>
    </location>
</feature>
<sequence>MYGGSIDNSRSSKLATLCVCKHVFCWKVLNCMMDVDSEELERRTEDKMADTSHTNTTPSLNTSLSPSSAPSAVKDGSVYQLCSSPSKIAIHKSPNASLLLLSNYGGSDSEESSMEEGEDETNNEGLGNSVHNLSFGIVQANNISNTETDVLLKENTKSNDTLEGNAQISTNRDNNDQGNKLSQSSLVNEVASQMSNSNNTGSEVPVTFEGNNESSQTINLQGDKSKNIDDNAKNSEVPLEITCVGMKLDVKGGYRQLVTVDSESEDSESDSESSISSPSTSSSESESSSECEEISIDPNSPGQKVVRNVSDGSQKKEGHKFKKRLPRTPGELTLDELPPIEDLKISVPEELTQPIGSVFSIVEQQVVVAGYPNVPPIDLDSVLFVERGSRSLGQVFDVFGPVQTPFYVVRFNSSQHVIEAKIQCGDLVYFAPTTDHTNFVLLHELMRIRGSDASGMQGNEVLQVEEQDFSDDEEENRANLGKNNAVYSSSTDEFQSRPKRGRGHSGRGFHSHRENYNPFLGPREPRPSFAEPGRGDSVHVRSDAFDTDFAFKQSLNSKAGILNQ</sequence>
<gene>
    <name evidence="10" type="ORF">Pmani_025715</name>
</gene>
<dbReference type="InterPro" id="IPR038664">
    <property type="entry name" value="Gar1/Naf1_Cbf5-bd_sf"/>
</dbReference>
<dbReference type="PANTHER" id="PTHR31633:SF1">
    <property type="entry name" value="H_ACA RIBONUCLEOPROTEIN COMPLEX NON-CORE SUBUNIT NAF1"/>
    <property type="match status" value="1"/>
</dbReference>
<dbReference type="GO" id="GO:0005732">
    <property type="term" value="C:sno(s)RNA-containing ribonucleoprotein complex"/>
    <property type="evidence" value="ECO:0007669"/>
    <property type="project" value="InterPro"/>
</dbReference>
<evidence type="ECO:0000256" key="8">
    <source>
        <dbReference type="ARBA" id="ARBA00023242"/>
    </source>
</evidence>
<keyword evidence="5" id="KW-0698">rRNA processing</keyword>
<dbReference type="GO" id="GO:0006364">
    <property type="term" value="P:rRNA processing"/>
    <property type="evidence" value="ECO:0007669"/>
    <property type="project" value="UniProtKB-KW"/>
</dbReference>
<dbReference type="InterPro" id="IPR009000">
    <property type="entry name" value="Transl_B-barrel_sf"/>
</dbReference>
<dbReference type="Gene3D" id="2.40.10.230">
    <property type="entry name" value="Probable tRNA pseudouridine synthase domain"/>
    <property type="match status" value="1"/>
</dbReference>
<dbReference type="PANTHER" id="PTHR31633">
    <property type="entry name" value="H/ACA RIBONUCLEOPROTEIN COMPLEX NON-CORE SUBUNIT NAF1"/>
    <property type="match status" value="1"/>
</dbReference>
<protein>
    <recommendedName>
        <fullName evidence="3">H/ACA ribonucleoprotein complex non-core subunit NAF1</fullName>
    </recommendedName>
</protein>
<keyword evidence="4" id="KW-0690">Ribosome biogenesis</keyword>
<dbReference type="GO" id="GO:0005634">
    <property type="term" value="C:nucleus"/>
    <property type="evidence" value="ECO:0007669"/>
    <property type="project" value="UniProtKB-SubCell"/>
</dbReference>
<keyword evidence="11" id="KW-1185">Reference proteome</keyword>
<dbReference type="InterPro" id="IPR040309">
    <property type="entry name" value="Naf1"/>
</dbReference>
<comment type="similarity">
    <text evidence="2">Belongs to the NAF1 family.</text>
</comment>
<evidence type="ECO:0000256" key="1">
    <source>
        <dbReference type="ARBA" id="ARBA00004123"/>
    </source>
</evidence>
<keyword evidence="6" id="KW-0597">Phosphoprotein</keyword>
<organism evidence="10 11">
    <name type="scientific">Petrolisthes manimaculis</name>
    <dbReference type="NCBI Taxonomy" id="1843537"/>
    <lineage>
        <taxon>Eukaryota</taxon>
        <taxon>Metazoa</taxon>
        <taxon>Ecdysozoa</taxon>
        <taxon>Arthropoda</taxon>
        <taxon>Crustacea</taxon>
        <taxon>Multicrustacea</taxon>
        <taxon>Malacostraca</taxon>
        <taxon>Eumalacostraca</taxon>
        <taxon>Eucarida</taxon>
        <taxon>Decapoda</taxon>
        <taxon>Pleocyemata</taxon>
        <taxon>Anomura</taxon>
        <taxon>Galatheoidea</taxon>
        <taxon>Porcellanidae</taxon>
        <taxon>Petrolisthes</taxon>
    </lineage>
</organism>
<feature type="region of interest" description="Disordered" evidence="9">
    <location>
        <begin position="42"/>
        <end position="72"/>
    </location>
</feature>
<feature type="compositionally biased region" description="Acidic residues" evidence="9">
    <location>
        <begin position="262"/>
        <end position="271"/>
    </location>
</feature>
<feature type="compositionally biased region" description="Polar residues" evidence="9">
    <location>
        <begin position="158"/>
        <end position="202"/>
    </location>
</feature>
<evidence type="ECO:0000256" key="5">
    <source>
        <dbReference type="ARBA" id="ARBA00022552"/>
    </source>
</evidence>
<evidence type="ECO:0000256" key="4">
    <source>
        <dbReference type="ARBA" id="ARBA00022517"/>
    </source>
</evidence>
<feature type="compositionally biased region" description="Basic residues" evidence="9">
    <location>
        <begin position="317"/>
        <end position="326"/>
    </location>
</feature>
<comment type="subcellular location">
    <subcellularLocation>
        <location evidence="1">Nucleus</location>
    </subcellularLocation>
</comment>
<keyword evidence="7" id="KW-0694">RNA-binding</keyword>
<feature type="compositionally biased region" description="Acidic residues" evidence="9">
    <location>
        <begin position="108"/>
        <end position="122"/>
    </location>
</feature>
<proteinExistence type="inferred from homology"/>